<feature type="domain" description="SGNH hydrolase-type esterase" evidence="2">
    <location>
        <begin position="47"/>
        <end position="204"/>
    </location>
</feature>
<dbReference type="InterPro" id="IPR013830">
    <property type="entry name" value="SGNH_hydro"/>
</dbReference>
<dbReference type="Proteomes" id="UP000199417">
    <property type="component" value="Unassembled WGS sequence"/>
</dbReference>
<evidence type="ECO:0000259" key="2">
    <source>
        <dbReference type="Pfam" id="PF13472"/>
    </source>
</evidence>
<sequence>MTRRRRALPIVSAAAAVILVAALATASAIARRSNEEAAPPRSLRIAVVGDDYTAGRQNRVVWPTLLAQRTGWSVSNFALPGAGYLADGAGGYAFTYQVDRARGADPDFILVVGGLKDTGFPEVAPINAGAIAAIHKIVLGGERPLLIGPTWYETPVPEAVSRVSDAVQSAAKSTGVPYLDALDPPWLSPRLMQADLAYPTDEGQSLLADRVAAWVRTEVVR</sequence>
<protein>
    <submittedName>
        <fullName evidence="3">GDSL-like Lipase/Acylhydrolase family protein</fullName>
    </submittedName>
</protein>
<evidence type="ECO:0000256" key="1">
    <source>
        <dbReference type="SAM" id="SignalP"/>
    </source>
</evidence>
<name>A0A1G7ALF6_9NOCA</name>
<feature type="signal peptide" evidence="1">
    <location>
        <begin position="1"/>
        <end position="26"/>
    </location>
</feature>
<proteinExistence type="predicted"/>
<feature type="chain" id="PRO_5038893758" evidence="1">
    <location>
        <begin position="27"/>
        <end position="221"/>
    </location>
</feature>
<keyword evidence="3" id="KW-0378">Hydrolase</keyword>
<dbReference type="CDD" id="cd00229">
    <property type="entry name" value="SGNH_hydrolase"/>
    <property type="match status" value="1"/>
</dbReference>
<dbReference type="InterPro" id="IPR006311">
    <property type="entry name" value="TAT_signal"/>
</dbReference>
<reference evidence="3 4" key="1">
    <citation type="submission" date="2016-10" db="EMBL/GenBank/DDBJ databases">
        <authorList>
            <person name="de Groot N.N."/>
        </authorList>
    </citation>
    <scope>NUCLEOTIDE SEQUENCE [LARGE SCALE GENOMIC DNA]</scope>
    <source>
        <strain evidence="3 4">JCM 11308</strain>
    </source>
</reference>
<dbReference type="STRING" id="168276.SAMN05444580_11129"/>
<dbReference type="Pfam" id="PF13472">
    <property type="entry name" value="Lipase_GDSL_2"/>
    <property type="match status" value="1"/>
</dbReference>
<dbReference type="PANTHER" id="PTHR43784:SF2">
    <property type="entry name" value="GDSL-LIKE LIPASE_ACYLHYDROLASE, PUTATIVE (AFU_ORTHOLOGUE AFUA_2G00820)-RELATED"/>
    <property type="match status" value="1"/>
</dbReference>
<accession>A0A1G7ALF6</accession>
<dbReference type="EMBL" id="FNAB01000011">
    <property type="protein sequence ID" value="SDE15661.1"/>
    <property type="molecule type" value="Genomic_DNA"/>
</dbReference>
<gene>
    <name evidence="3" type="ORF">SAMN05444580_11129</name>
</gene>
<dbReference type="AlphaFoldDB" id="A0A1G7ALF6"/>
<dbReference type="GO" id="GO:0016787">
    <property type="term" value="F:hydrolase activity"/>
    <property type="evidence" value="ECO:0007669"/>
    <property type="project" value="UniProtKB-KW"/>
</dbReference>
<evidence type="ECO:0000313" key="4">
    <source>
        <dbReference type="Proteomes" id="UP000199417"/>
    </source>
</evidence>
<dbReference type="InterPro" id="IPR053140">
    <property type="entry name" value="GDSL_Rv0518-like"/>
</dbReference>
<evidence type="ECO:0000313" key="3">
    <source>
        <dbReference type="EMBL" id="SDE15661.1"/>
    </source>
</evidence>
<keyword evidence="4" id="KW-1185">Reference proteome</keyword>
<dbReference type="PROSITE" id="PS51318">
    <property type="entry name" value="TAT"/>
    <property type="match status" value="1"/>
</dbReference>
<dbReference type="InterPro" id="IPR036514">
    <property type="entry name" value="SGNH_hydro_sf"/>
</dbReference>
<dbReference type="SUPFAM" id="SSF52266">
    <property type="entry name" value="SGNH hydrolase"/>
    <property type="match status" value="1"/>
</dbReference>
<keyword evidence="1" id="KW-0732">Signal</keyword>
<organism evidence="3 4">
    <name type="scientific">Rhodococcus tukisamuensis</name>
    <dbReference type="NCBI Taxonomy" id="168276"/>
    <lineage>
        <taxon>Bacteria</taxon>
        <taxon>Bacillati</taxon>
        <taxon>Actinomycetota</taxon>
        <taxon>Actinomycetes</taxon>
        <taxon>Mycobacteriales</taxon>
        <taxon>Nocardiaceae</taxon>
        <taxon>Rhodococcus</taxon>
    </lineage>
</organism>
<dbReference type="Gene3D" id="3.40.50.1110">
    <property type="entry name" value="SGNH hydrolase"/>
    <property type="match status" value="1"/>
</dbReference>
<dbReference type="PANTHER" id="PTHR43784">
    <property type="entry name" value="GDSL-LIKE LIPASE/ACYLHYDROLASE, PUTATIVE (AFU_ORTHOLOGUE AFUA_2G00820)-RELATED"/>
    <property type="match status" value="1"/>
</dbReference>